<gene>
    <name evidence="2" type="ORF">K452DRAFT_318505</name>
</gene>
<evidence type="ECO:0000313" key="2">
    <source>
        <dbReference type="EMBL" id="KAF2142223.1"/>
    </source>
</evidence>
<organism evidence="2 3">
    <name type="scientific">Aplosporella prunicola CBS 121167</name>
    <dbReference type="NCBI Taxonomy" id="1176127"/>
    <lineage>
        <taxon>Eukaryota</taxon>
        <taxon>Fungi</taxon>
        <taxon>Dikarya</taxon>
        <taxon>Ascomycota</taxon>
        <taxon>Pezizomycotina</taxon>
        <taxon>Dothideomycetes</taxon>
        <taxon>Dothideomycetes incertae sedis</taxon>
        <taxon>Botryosphaeriales</taxon>
        <taxon>Aplosporellaceae</taxon>
        <taxon>Aplosporella</taxon>
    </lineage>
</organism>
<reference evidence="2" key="1">
    <citation type="journal article" date="2020" name="Stud. Mycol.">
        <title>101 Dothideomycetes genomes: a test case for predicting lifestyles and emergence of pathogens.</title>
        <authorList>
            <person name="Haridas S."/>
            <person name="Albert R."/>
            <person name="Binder M."/>
            <person name="Bloem J."/>
            <person name="Labutti K."/>
            <person name="Salamov A."/>
            <person name="Andreopoulos B."/>
            <person name="Baker S."/>
            <person name="Barry K."/>
            <person name="Bills G."/>
            <person name="Bluhm B."/>
            <person name="Cannon C."/>
            <person name="Castanera R."/>
            <person name="Culley D."/>
            <person name="Daum C."/>
            <person name="Ezra D."/>
            <person name="Gonzalez J."/>
            <person name="Henrissat B."/>
            <person name="Kuo A."/>
            <person name="Liang C."/>
            <person name="Lipzen A."/>
            <person name="Lutzoni F."/>
            <person name="Magnuson J."/>
            <person name="Mondo S."/>
            <person name="Nolan M."/>
            <person name="Ohm R."/>
            <person name="Pangilinan J."/>
            <person name="Park H.-J."/>
            <person name="Ramirez L."/>
            <person name="Alfaro M."/>
            <person name="Sun H."/>
            <person name="Tritt A."/>
            <person name="Yoshinaga Y."/>
            <person name="Zwiers L.-H."/>
            <person name="Turgeon B."/>
            <person name="Goodwin S."/>
            <person name="Spatafora J."/>
            <person name="Crous P."/>
            <person name="Grigoriev I."/>
        </authorList>
    </citation>
    <scope>NUCLEOTIDE SEQUENCE</scope>
    <source>
        <strain evidence="2">CBS 121167</strain>
    </source>
</reference>
<dbReference type="EMBL" id="ML995485">
    <property type="protein sequence ID" value="KAF2142223.1"/>
    <property type="molecule type" value="Genomic_DNA"/>
</dbReference>
<dbReference type="Proteomes" id="UP000799438">
    <property type="component" value="Unassembled WGS sequence"/>
</dbReference>
<dbReference type="SUPFAM" id="SSF56784">
    <property type="entry name" value="HAD-like"/>
    <property type="match status" value="1"/>
</dbReference>
<dbReference type="AlphaFoldDB" id="A0A6A6BFP4"/>
<evidence type="ECO:0000256" key="1">
    <source>
        <dbReference type="SAM" id="MobiDB-lite"/>
    </source>
</evidence>
<sequence length="387" mass="40987">MTATPPPAVLRPPVRLVLDWDGTVTYKDTLHFLGRICASHQKQTQQAQAVAPPPPAQPPSTNTAAWDAIVAAYLHDYSAHAAHYHPPPHQRTRPADESAWLASLQPIEARSAARVTAARLFAGVTAADVRAGAAQAIDSEELRLRPGWADLFASNGRRGTSSPGITTSILSVNWSASFVRACLLRAAEKKAAVATEERSSADLIEAKSPAAVDAQALQRALQGLRINANEIAGLDQPSGSSGQLDGAIRTSADKRAHIDALRARVATGEEGGDGDTIVYVGDSATDFDALLAADVGVCVRDEPMGGGQRELAEAMERVGVPVRRLGEATGELGKGAQGEDEEGGDEAAAAAAGDREARQRQRQRGVWWVRDLREVAEYIGQVRGARQ</sequence>
<dbReference type="GeneID" id="54301657"/>
<dbReference type="InterPro" id="IPR023214">
    <property type="entry name" value="HAD_sf"/>
</dbReference>
<dbReference type="Gene3D" id="3.40.50.1000">
    <property type="entry name" value="HAD superfamily/HAD-like"/>
    <property type="match status" value="1"/>
</dbReference>
<name>A0A6A6BFP4_9PEZI</name>
<protein>
    <submittedName>
        <fullName evidence="2">Uncharacterized protein</fullName>
    </submittedName>
</protein>
<proteinExistence type="predicted"/>
<dbReference type="InterPro" id="IPR036412">
    <property type="entry name" value="HAD-like_sf"/>
</dbReference>
<dbReference type="OrthoDB" id="10255128at2759"/>
<keyword evidence="3" id="KW-1185">Reference proteome</keyword>
<dbReference type="InterPro" id="IPR050849">
    <property type="entry name" value="HAD-like_hydrolase_phosphatase"/>
</dbReference>
<feature type="region of interest" description="Disordered" evidence="1">
    <location>
        <begin position="325"/>
        <end position="363"/>
    </location>
</feature>
<dbReference type="RefSeq" id="XP_033397935.1">
    <property type="nucleotide sequence ID" value="XM_033544161.1"/>
</dbReference>
<dbReference type="PANTHER" id="PTHR28181">
    <property type="entry name" value="UPF0655 PROTEIN YCR015C"/>
    <property type="match status" value="1"/>
</dbReference>
<dbReference type="PANTHER" id="PTHR28181:SF1">
    <property type="entry name" value="COLD TOLERANCE PROTEIN 1"/>
    <property type="match status" value="1"/>
</dbReference>
<accession>A0A6A6BFP4</accession>
<evidence type="ECO:0000313" key="3">
    <source>
        <dbReference type="Proteomes" id="UP000799438"/>
    </source>
</evidence>